<evidence type="ECO:0000313" key="2">
    <source>
        <dbReference type="Proteomes" id="UP000245999"/>
    </source>
</evidence>
<dbReference type="Proteomes" id="UP000245999">
    <property type="component" value="Chromosome"/>
</dbReference>
<dbReference type="KEGG" id="hnv:DDQ68_04845"/>
<reference evidence="2" key="1">
    <citation type="submission" date="2018-04" db="EMBL/GenBank/DDBJ databases">
        <title>Complete genome of Antarctic heterotrophic bacterium Hymenobacter nivis.</title>
        <authorList>
            <person name="Terashima M."/>
        </authorList>
    </citation>
    <scope>NUCLEOTIDE SEQUENCE [LARGE SCALE GENOMIC DNA]</scope>
    <source>
        <strain evidence="2">NBRC 111535</strain>
    </source>
</reference>
<organism evidence="1 2">
    <name type="scientific">Hymenobacter nivis</name>
    <dbReference type="NCBI Taxonomy" id="1850093"/>
    <lineage>
        <taxon>Bacteria</taxon>
        <taxon>Pseudomonadati</taxon>
        <taxon>Bacteroidota</taxon>
        <taxon>Cytophagia</taxon>
        <taxon>Cytophagales</taxon>
        <taxon>Hymenobacteraceae</taxon>
        <taxon>Hymenobacter</taxon>
    </lineage>
</organism>
<proteinExistence type="predicted"/>
<dbReference type="OrthoDB" id="5413733at2"/>
<accession>A0A2Z3GKE7</accession>
<dbReference type="EMBL" id="CP029145">
    <property type="protein sequence ID" value="AWM32177.1"/>
    <property type="molecule type" value="Genomic_DNA"/>
</dbReference>
<dbReference type="RefSeq" id="WP_109655301.1">
    <property type="nucleotide sequence ID" value="NZ_CP029145.1"/>
</dbReference>
<protein>
    <submittedName>
        <fullName evidence="1">CRISPR-associated protein Cas7</fullName>
    </submittedName>
</protein>
<evidence type="ECO:0000313" key="1">
    <source>
        <dbReference type="EMBL" id="AWM32177.1"/>
    </source>
</evidence>
<dbReference type="AlphaFoldDB" id="A0A2Z3GKE7"/>
<gene>
    <name evidence="1" type="ORF">DDQ68_04845</name>
</gene>
<keyword evidence="2" id="KW-1185">Reference proteome</keyword>
<sequence length="364" mass="40534">MTSPYLYLRGLRHAEHTVFSVQDGQKYYTDVQFNVRQAYSSGQQVKRSIMDALTTGLNVAPAPITFNWQTKKGKNNETQFEQKEPWSPCDPTHVDQLLGGYMRAETGEFTIKRRSPLSISAMRPLHPLLGGLERERENLTFDRTSHPANHPVRVRDEKGNELSKEEVDALLLSTKRNLPNRIWIPDHSRASGLFVYDVAVDLRTLFCVSVNTLEPELHPTKVAELKAQGWTEVCNAFGPCLLAPKSVREATIPALAYALLNWRITSNQARTFSLMETLAVAISDNANHLAGAIRGQLREDTERPAAKPMLDETAGAKLYVSLPASGYIAGAYGAPNALEQAEQDIAQRLREFDYENQTVPASAG</sequence>
<name>A0A2Z3GKE7_9BACT</name>